<gene>
    <name evidence="4" type="ORF">SL103_32315</name>
</gene>
<protein>
    <submittedName>
        <fullName evidence="4">Carbohydrate-binding protein</fullName>
    </submittedName>
</protein>
<sequence length="299" mass="31159">MTAGNNGADTPENDDPFGYLYRSEGGQGGSAGDGTATRQPGVPRTSYNQVRAVGQRQYGQQSQQVTYGQQNAHYAAPETLPGGDRTRPTPAAGHGGAPEPRRRNGLLIGAVAVVAVVCIGIGVAMLTNNKNDDGATAGKQGPSAGDSVKPSESPAQKPKPGRLPKQDAGSLRLDGGASTAKDVPGARSAGGTYVGGMNTPGASATWTMDVDAPGRYKLWVGYGVPGKDANLTLNINGKAESRPINMGNFAHAPEGAWDKGWTRTWSYIQLNKGTNTVKLSCESGNQCDVNLDKIWLTRH</sequence>
<dbReference type="GO" id="GO:0030246">
    <property type="term" value="F:carbohydrate binding"/>
    <property type="evidence" value="ECO:0007669"/>
    <property type="project" value="InterPro"/>
</dbReference>
<dbReference type="OrthoDB" id="190883at2"/>
<feature type="transmembrane region" description="Helical" evidence="2">
    <location>
        <begin position="106"/>
        <end position="126"/>
    </location>
</feature>
<dbReference type="InterPro" id="IPR005084">
    <property type="entry name" value="CBM6"/>
</dbReference>
<name>A0A1D7VUB7_9ACTN</name>
<proteinExistence type="predicted"/>
<keyword evidence="2" id="KW-0472">Membrane</keyword>
<accession>A0A1D7VUB7</accession>
<dbReference type="AlphaFoldDB" id="A0A1D7VUB7"/>
<dbReference type="KEGG" id="slc:SL103_32315"/>
<dbReference type="EMBL" id="CP017157">
    <property type="protein sequence ID" value="AOP50327.1"/>
    <property type="molecule type" value="Genomic_DNA"/>
</dbReference>
<dbReference type="PROSITE" id="PS51175">
    <property type="entry name" value="CBM6"/>
    <property type="match status" value="1"/>
</dbReference>
<feature type="region of interest" description="Disordered" evidence="1">
    <location>
        <begin position="1"/>
        <end position="47"/>
    </location>
</feature>
<dbReference type="RefSeq" id="WP_069572499.1">
    <property type="nucleotide sequence ID" value="NZ_CP017157.1"/>
</dbReference>
<dbReference type="Proteomes" id="UP000094094">
    <property type="component" value="Chromosome"/>
</dbReference>
<keyword evidence="2" id="KW-0812">Transmembrane</keyword>
<feature type="region of interest" description="Disordered" evidence="1">
    <location>
        <begin position="75"/>
        <end position="102"/>
    </location>
</feature>
<evidence type="ECO:0000256" key="1">
    <source>
        <dbReference type="SAM" id="MobiDB-lite"/>
    </source>
</evidence>
<feature type="domain" description="CBM6" evidence="3">
    <location>
        <begin position="164"/>
        <end position="297"/>
    </location>
</feature>
<organism evidence="4 5">
    <name type="scientific">Streptomyces lydicus</name>
    <dbReference type="NCBI Taxonomy" id="47763"/>
    <lineage>
        <taxon>Bacteria</taxon>
        <taxon>Bacillati</taxon>
        <taxon>Actinomycetota</taxon>
        <taxon>Actinomycetes</taxon>
        <taxon>Kitasatosporales</taxon>
        <taxon>Streptomycetaceae</taxon>
        <taxon>Streptomyces</taxon>
    </lineage>
</organism>
<evidence type="ECO:0000313" key="5">
    <source>
        <dbReference type="Proteomes" id="UP000094094"/>
    </source>
</evidence>
<evidence type="ECO:0000256" key="2">
    <source>
        <dbReference type="SAM" id="Phobius"/>
    </source>
</evidence>
<keyword evidence="2" id="KW-1133">Transmembrane helix</keyword>
<dbReference type="Gene3D" id="2.60.120.260">
    <property type="entry name" value="Galactose-binding domain-like"/>
    <property type="match status" value="1"/>
</dbReference>
<evidence type="ECO:0000259" key="3">
    <source>
        <dbReference type="PROSITE" id="PS51175"/>
    </source>
</evidence>
<reference evidence="4 5" key="1">
    <citation type="submission" date="2016-09" db="EMBL/GenBank/DDBJ databases">
        <title>Complete genome sequencing of Streptomyces lydicus 103 and metabolic pathways analysis of antibiotic biosynthesis.</title>
        <authorList>
            <person name="Jia N."/>
            <person name="Ding M.-Z."/>
            <person name="Gao F."/>
            <person name="Yuan Y.-J."/>
        </authorList>
    </citation>
    <scope>NUCLEOTIDE SEQUENCE [LARGE SCALE GENOMIC DNA]</scope>
    <source>
        <strain evidence="4 5">103</strain>
    </source>
</reference>
<evidence type="ECO:0000313" key="4">
    <source>
        <dbReference type="EMBL" id="AOP50327.1"/>
    </source>
</evidence>
<keyword evidence="5" id="KW-1185">Reference proteome</keyword>
<dbReference type="InterPro" id="IPR008979">
    <property type="entry name" value="Galactose-bd-like_sf"/>
</dbReference>
<feature type="region of interest" description="Disordered" evidence="1">
    <location>
        <begin position="129"/>
        <end position="191"/>
    </location>
</feature>
<dbReference type="SUPFAM" id="SSF49785">
    <property type="entry name" value="Galactose-binding domain-like"/>
    <property type="match status" value="1"/>
</dbReference>